<evidence type="ECO:0000259" key="5">
    <source>
        <dbReference type="PROSITE" id="PS50865"/>
    </source>
</evidence>
<dbReference type="Proteomes" id="UP001174694">
    <property type="component" value="Unassembled WGS sequence"/>
</dbReference>
<comment type="caution">
    <text evidence="6">The sequence shown here is derived from an EMBL/GenBank/DDBJ whole genome shotgun (WGS) entry which is preliminary data.</text>
</comment>
<dbReference type="SUPFAM" id="SSF144232">
    <property type="entry name" value="HIT/MYND zinc finger-like"/>
    <property type="match status" value="1"/>
</dbReference>
<evidence type="ECO:0000256" key="1">
    <source>
        <dbReference type="ARBA" id="ARBA00022723"/>
    </source>
</evidence>
<accession>A0AA38VZS0</accession>
<protein>
    <recommendedName>
        <fullName evidence="5">MYND-type domain-containing protein</fullName>
    </recommendedName>
</protein>
<dbReference type="PROSITE" id="PS50865">
    <property type="entry name" value="ZF_MYND_2"/>
    <property type="match status" value="1"/>
</dbReference>
<evidence type="ECO:0000256" key="4">
    <source>
        <dbReference type="PROSITE-ProRule" id="PRU00134"/>
    </source>
</evidence>
<evidence type="ECO:0000256" key="3">
    <source>
        <dbReference type="ARBA" id="ARBA00022833"/>
    </source>
</evidence>
<reference evidence="6" key="1">
    <citation type="submission" date="2022-07" db="EMBL/GenBank/DDBJ databases">
        <title>Fungi with potential for degradation of polypropylene.</title>
        <authorList>
            <person name="Gostincar C."/>
        </authorList>
    </citation>
    <scope>NUCLEOTIDE SEQUENCE</scope>
    <source>
        <strain evidence="6">EXF-13308</strain>
    </source>
</reference>
<evidence type="ECO:0000313" key="7">
    <source>
        <dbReference type="Proteomes" id="UP001174694"/>
    </source>
</evidence>
<dbReference type="EMBL" id="JANBVO010000002">
    <property type="protein sequence ID" value="KAJ9156505.1"/>
    <property type="molecule type" value="Genomic_DNA"/>
</dbReference>
<organism evidence="6 7">
    <name type="scientific">Pleurostoma richardsiae</name>
    <dbReference type="NCBI Taxonomy" id="41990"/>
    <lineage>
        <taxon>Eukaryota</taxon>
        <taxon>Fungi</taxon>
        <taxon>Dikarya</taxon>
        <taxon>Ascomycota</taxon>
        <taxon>Pezizomycotina</taxon>
        <taxon>Sordariomycetes</taxon>
        <taxon>Sordariomycetidae</taxon>
        <taxon>Calosphaeriales</taxon>
        <taxon>Pleurostomataceae</taxon>
        <taxon>Pleurostoma</taxon>
    </lineage>
</organism>
<dbReference type="Pfam" id="PF01753">
    <property type="entry name" value="zf-MYND"/>
    <property type="match status" value="1"/>
</dbReference>
<feature type="domain" description="MYND-type" evidence="5">
    <location>
        <begin position="159"/>
        <end position="198"/>
    </location>
</feature>
<dbReference type="Gene3D" id="6.10.140.2220">
    <property type="match status" value="1"/>
</dbReference>
<keyword evidence="2 4" id="KW-0863">Zinc-finger</keyword>
<sequence length="210" mass="22952">MGLLPDFSNTALFPSFAELPVQDADDNRPVSVATKDDEEEEEEDWWLLAQVKHDMTITKPTLVLTDRSGAEFALVFDGYDRGGLDLAGRGLRGGATAAVRRARRTSPKPLEDGETVQADRKGFVRVGKGREGEVKVVPGRLERVMELGRKGGADGEENCATCGKGGELMKCLGCGRVRYCGKACQVRGWNEGGHKTDCKILKAMNQIWDH</sequence>
<dbReference type="PROSITE" id="PS01360">
    <property type="entry name" value="ZF_MYND_1"/>
    <property type="match status" value="1"/>
</dbReference>
<evidence type="ECO:0000256" key="2">
    <source>
        <dbReference type="ARBA" id="ARBA00022771"/>
    </source>
</evidence>
<dbReference type="GO" id="GO:0008270">
    <property type="term" value="F:zinc ion binding"/>
    <property type="evidence" value="ECO:0007669"/>
    <property type="project" value="UniProtKB-KW"/>
</dbReference>
<dbReference type="AlphaFoldDB" id="A0AA38VZS0"/>
<dbReference type="InterPro" id="IPR002893">
    <property type="entry name" value="Znf_MYND"/>
</dbReference>
<evidence type="ECO:0000313" key="6">
    <source>
        <dbReference type="EMBL" id="KAJ9156505.1"/>
    </source>
</evidence>
<keyword evidence="3" id="KW-0862">Zinc</keyword>
<name>A0AA38VZS0_9PEZI</name>
<keyword evidence="1" id="KW-0479">Metal-binding</keyword>
<keyword evidence="7" id="KW-1185">Reference proteome</keyword>
<gene>
    <name evidence="6" type="ORF">NKR23_g855</name>
</gene>
<proteinExistence type="predicted"/>